<evidence type="ECO:0000313" key="2">
    <source>
        <dbReference type="Proteomes" id="UP000449092"/>
    </source>
</evidence>
<reference evidence="1 2" key="1">
    <citation type="submission" date="2019-09" db="EMBL/GenBank/DDBJ databases">
        <title>Characterisation of the sponge microbiome using genome-centric metagenomics.</title>
        <authorList>
            <person name="Engelberts J.P."/>
            <person name="Robbins S.J."/>
            <person name="De Goeij J.M."/>
            <person name="Aranda M."/>
            <person name="Bell S.C."/>
            <person name="Webster N.S."/>
        </authorList>
    </citation>
    <scope>NUCLEOTIDE SEQUENCE [LARGE SCALE GENOMIC DNA]</scope>
    <source>
        <strain evidence="1">SB0662_bin_43</strain>
    </source>
</reference>
<dbReference type="AlphaFoldDB" id="A0A845DM69"/>
<comment type="caution">
    <text evidence="1">The sequence shown here is derived from an EMBL/GenBank/DDBJ whole genome shotgun (WGS) entry which is preliminary data.</text>
</comment>
<evidence type="ECO:0000313" key="1">
    <source>
        <dbReference type="EMBL" id="MYE38433.1"/>
    </source>
</evidence>
<organism evidence="1 2">
    <name type="scientific">Candidatus Spechtbacteria bacterium SB0662_bin_43</name>
    <dbReference type="NCBI Taxonomy" id="2604897"/>
    <lineage>
        <taxon>Bacteria</taxon>
        <taxon>Candidatus Spechtiibacteriota</taxon>
    </lineage>
</organism>
<proteinExistence type="predicted"/>
<name>A0A845DM69_9BACT</name>
<gene>
    <name evidence="1" type="ORF">F4X82_02870</name>
</gene>
<protein>
    <recommendedName>
        <fullName evidence="3">DUF5678 domain-containing protein</fullName>
    </recommendedName>
</protein>
<evidence type="ECO:0008006" key="3">
    <source>
        <dbReference type="Google" id="ProtNLM"/>
    </source>
</evidence>
<dbReference type="EMBL" id="VXOY01000025">
    <property type="protein sequence ID" value="MYE38433.1"/>
    <property type="molecule type" value="Genomic_DNA"/>
</dbReference>
<accession>A0A845DM69</accession>
<sequence length="87" mass="10123">MKTSDIKNNKRVSVAQENYDFFLEKKDTIPPEHSDKFVLIYKKKFVGYFDTENDAFRVGFEKYGNGKFSIQKVSDEPVDLGIISYTL</sequence>
<dbReference type="Proteomes" id="UP000449092">
    <property type="component" value="Unassembled WGS sequence"/>
</dbReference>